<keyword evidence="2" id="KW-0964">Secreted</keyword>
<organism evidence="4 5">
    <name type="scientific">Candidatus Fukatsuia symbiotica</name>
    <dbReference type="NCBI Taxonomy" id="1878942"/>
    <lineage>
        <taxon>Bacteria</taxon>
        <taxon>Pseudomonadati</taxon>
        <taxon>Pseudomonadota</taxon>
        <taxon>Gammaproteobacteria</taxon>
        <taxon>Enterobacterales</taxon>
        <taxon>Yersiniaceae</taxon>
        <taxon>Candidatus Fukatsuia</taxon>
    </lineage>
</organism>
<dbReference type="Proteomes" id="UP000261875">
    <property type="component" value="Chromosome"/>
</dbReference>
<accession>A0A2U8I376</accession>
<name>A0A2U8I376_9GAMM</name>
<dbReference type="PRINTS" id="PR01341">
    <property type="entry name" value="SALSPVBPROT"/>
</dbReference>
<comment type="subcellular location">
    <subcellularLocation>
        <location evidence="1">Secreted</location>
    </subcellularLocation>
</comment>
<sequence length="283" mass="32760">MWLQWKQLIYTSQDDFIGPDGEVLIVQKTADGQPDSQNHIVECQGIPLSESFTVTRYRPRVERAFSRIEYWQPMDESPTRPFWLVYTADGQLHCLGKNASARIADPADNRRVAIWLLEESVSPTGEHICYTYRAEDDTTDSAQQYLSHIYYGNLAAKEALFSWDTQVPTADNWLFTLVFDYGERSFSVKDRPTFNTEISWPVRLDCFSRYEYGFNLRTRRLCHQILMFHRLKALSGEENVTDETPALVSRWLLAYEQNTAVTTLVSCRHLAHEETGNPCALPR</sequence>
<evidence type="ECO:0000256" key="3">
    <source>
        <dbReference type="ARBA" id="ARBA00023026"/>
    </source>
</evidence>
<dbReference type="OrthoDB" id="6510336at2"/>
<dbReference type="InterPro" id="IPR003284">
    <property type="entry name" value="Sal_SpvB"/>
</dbReference>
<dbReference type="AlphaFoldDB" id="A0A2U8I376"/>
<protein>
    <submittedName>
        <fullName evidence="4">Uncharacterized protein</fullName>
    </submittedName>
</protein>
<dbReference type="KEGG" id="fsm:CCS41_02035"/>
<dbReference type="Pfam" id="PF03534">
    <property type="entry name" value="SpvB"/>
    <property type="match status" value="1"/>
</dbReference>
<dbReference type="GO" id="GO:0005576">
    <property type="term" value="C:extracellular region"/>
    <property type="evidence" value="ECO:0007669"/>
    <property type="project" value="UniProtKB-SubCell"/>
</dbReference>
<dbReference type="EMBL" id="CP021659">
    <property type="protein sequence ID" value="AWK13558.1"/>
    <property type="molecule type" value="Genomic_DNA"/>
</dbReference>
<keyword evidence="5" id="KW-1185">Reference proteome</keyword>
<reference evidence="4 5" key="1">
    <citation type="submission" date="2017-05" db="EMBL/GenBank/DDBJ databases">
        <title>Genome sequence of Candidatus Fukatsuia symbiotica and Candidatus Hamiltonella defensa from Acyrthosiphon pisum strain 5D.</title>
        <authorList>
            <person name="Patel V.A."/>
            <person name="Chevignon G."/>
            <person name="Russell J.A."/>
            <person name="Oliver K.M."/>
        </authorList>
    </citation>
    <scope>NUCLEOTIDE SEQUENCE [LARGE SCALE GENOMIC DNA]</scope>
    <source>
        <strain evidence="4 5">5D</strain>
    </source>
</reference>
<evidence type="ECO:0000313" key="4">
    <source>
        <dbReference type="EMBL" id="AWK13558.1"/>
    </source>
</evidence>
<evidence type="ECO:0000256" key="1">
    <source>
        <dbReference type="ARBA" id="ARBA00004613"/>
    </source>
</evidence>
<proteinExistence type="predicted"/>
<evidence type="ECO:0000313" key="5">
    <source>
        <dbReference type="Proteomes" id="UP000261875"/>
    </source>
</evidence>
<keyword evidence="3" id="KW-0843">Virulence</keyword>
<dbReference type="GO" id="GO:0005737">
    <property type="term" value="C:cytoplasm"/>
    <property type="evidence" value="ECO:0007669"/>
    <property type="project" value="InterPro"/>
</dbReference>
<evidence type="ECO:0000256" key="2">
    <source>
        <dbReference type="ARBA" id="ARBA00022525"/>
    </source>
</evidence>
<gene>
    <name evidence="4" type="ORF">CCS41_02035</name>
</gene>